<proteinExistence type="predicted"/>
<accession>A0ABV2BNH7</accession>
<name>A0ABV2BNH7_9GAMM</name>
<sequence length="160" mass="18518">MLTLSDFFGLAIDEDRSDVNHLMEIVDITKKIETTNVVKTLTKQNGKNAAIVNVARRQQILKMIRPLINENMLDYDPNYYIKEVNTSSEHDRRYGAEEHLLEFALIVASTKSKKILLGEPKFITSKLLREAAFLESRFDRCWEILSQESQHVVSAYRKSK</sequence>
<dbReference type="Proteomes" id="UP001548189">
    <property type="component" value="Unassembled WGS sequence"/>
</dbReference>
<comment type="caution">
    <text evidence="1">The sequence shown here is derived from an EMBL/GenBank/DDBJ whole genome shotgun (WGS) entry which is preliminary data.</text>
</comment>
<dbReference type="EMBL" id="JBEVCJ010000001">
    <property type="protein sequence ID" value="MET1253514.1"/>
    <property type="molecule type" value="Genomic_DNA"/>
</dbReference>
<organism evidence="1 2">
    <name type="scientific">Aliikangiella maris</name>
    <dbReference type="NCBI Taxonomy" id="3162458"/>
    <lineage>
        <taxon>Bacteria</taxon>
        <taxon>Pseudomonadati</taxon>
        <taxon>Pseudomonadota</taxon>
        <taxon>Gammaproteobacteria</taxon>
        <taxon>Oceanospirillales</taxon>
        <taxon>Pleioneaceae</taxon>
        <taxon>Aliikangiella</taxon>
    </lineage>
</organism>
<evidence type="ECO:0000313" key="1">
    <source>
        <dbReference type="EMBL" id="MET1253514.1"/>
    </source>
</evidence>
<reference evidence="1 2" key="1">
    <citation type="submission" date="2024-06" db="EMBL/GenBank/DDBJ databases">
        <authorList>
            <person name="Li F."/>
        </authorList>
    </citation>
    <scope>NUCLEOTIDE SEQUENCE [LARGE SCALE GENOMIC DNA]</scope>
    <source>
        <strain evidence="1 2">GXAS 311</strain>
    </source>
</reference>
<evidence type="ECO:0000313" key="2">
    <source>
        <dbReference type="Proteomes" id="UP001548189"/>
    </source>
</evidence>
<gene>
    <name evidence="1" type="ORF">ABVT43_00080</name>
</gene>
<keyword evidence="2" id="KW-1185">Reference proteome</keyword>
<protein>
    <submittedName>
        <fullName evidence="1">Uncharacterized protein</fullName>
    </submittedName>
</protein>